<feature type="transmembrane region" description="Helical" evidence="2">
    <location>
        <begin position="28"/>
        <end position="45"/>
    </location>
</feature>
<dbReference type="RefSeq" id="WP_380617693.1">
    <property type="nucleotide sequence ID" value="NZ_JBHSDK010000002.1"/>
</dbReference>
<organism evidence="3 4">
    <name type="scientific">Salininema proteolyticum</name>
    <dbReference type="NCBI Taxonomy" id="1607685"/>
    <lineage>
        <taxon>Bacteria</taxon>
        <taxon>Bacillati</taxon>
        <taxon>Actinomycetota</taxon>
        <taxon>Actinomycetes</taxon>
        <taxon>Glycomycetales</taxon>
        <taxon>Glycomycetaceae</taxon>
        <taxon>Salininema</taxon>
    </lineage>
</organism>
<name>A0ABV8TTL4_9ACTN</name>
<accession>A0ABV8TTL4</accession>
<evidence type="ECO:0000256" key="1">
    <source>
        <dbReference type="SAM" id="MobiDB-lite"/>
    </source>
</evidence>
<keyword evidence="2" id="KW-0812">Transmembrane</keyword>
<gene>
    <name evidence="3" type="ORF">ACFPET_01940</name>
</gene>
<reference evidence="4" key="1">
    <citation type="journal article" date="2019" name="Int. J. Syst. Evol. Microbiol.">
        <title>The Global Catalogue of Microorganisms (GCM) 10K type strain sequencing project: providing services to taxonomists for standard genome sequencing and annotation.</title>
        <authorList>
            <consortium name="The Broad Institute Genomics Platform"/>
            <consortium name="The Broad Institute Genome Sequencing Center for Infectious Disease"/>
            <person name="Wu L."/>
            <person name="Ma J."/>
        </authorList>
    </citation>
    <scope>NUCLEOTIDE SEQUENCE [LARGE SCALE GENOMIC DNA]</scope>
    <source>
        <strain evidence="4">IBRC-M 10908</strain>
    </source>
</reference>
<evidence type="ECO:0000256" key="2">
    <source>
        <dbReference type="SAM" id="Phobius"/>
    </source>
</evidence>
<keyword evidence="2" id="KW-1133">Transmembrane helix</keyword>
<feature type="region of interest" description="Disordered" evidence="1">
    <location>
        <begin position="58"/>
        <end position="111"/>
    </location>
</feature>
<dbReference type="EMBL" id="JBHSDK010000002">
    <property type="protein sequence ID" value="MFC4333955.1"/>
    <property type="molecule type" value="Genomic_DNA"/>
</dbReference>
<sequence>MREWWKKVSAAAVGRGGETPGTYWARRAMVLGMVAAVAIIAATVYKVTAPLEQASVDDPEHVRPVNPTATKRPLEDRDLELAQPQAHRSEESPEPEPEESESPAEPEPCEQDGVRLQVVSALREAYVGTTVPVSVLVVNEERADCEIRWDRVVLQARNGNDIVYASDHCGDEPEGTAVLKPGDGETVEFDFAAKASDEACEGERRELPAGDYDLVAAVGESEADAGLRLK</sequence>
<comment type="caution">
    <text evidence="3">The sequence shown here is derived from an EMBL/GenBank/DDBJ whole genome shotgun (WGS) entry which is preliminary data.</text>
</comment>
<feature type="compositionally biased region" description="Acidic residues" evidence="1">
    <location>
        <begin position="92"/>
        <end position="110"/>
    </location>
</feature>
<evidence type="ECO:0000313" key="4">
    <source>
        <dbReference type="Proteomes" id="UP001595823"/>
    </source>
</evidence>
<evidence type="ECO:0000313" key="3">
    <source>
        <dbReference type="EMBL" id="MFC4333955.1"/>
    </source>
</evidence>
<keyword evidence="4" id="KW-1185">Reference proteome</keyword>
<proteinExistence type="predicted"/>
<protein>
    <submittedName>
        <fullName evidence="3">Uncharacterized protein</fullName>
    </submittedName>
</protein>
<keyword evidence="2" id="KW-0472">Membrane</keyword>
<dbReference type="Proteomes" id="UP001595823">
    <property type="component" value="Unassembled WGS sequence"/>
</dbReference>